<keyword evidence="1" id="KW-0328">Glycosyltransferase</keyword>
<proteinExistence type="inferred from homology"/>
<dbReference type="InterPro" id="IPR004803">
    <property type="entry name" value="TGT"/>
</dbReference>
<keyword evidence="3" id="KW-0819">tRNA processing</keyword>
<keyword evidence="2" id="KW-0808">Transferase</keyword>
<dbReference type="NCBIfam" id="TIGR00449">
    <property type="entry name" value="tgt_general"/>
    <property type="match status" value="1"/>
</dbReference>
<dbReference type="PANTHER" id="PTHR46499">
    <property type="entry name" value="QUEUINE TRNA-RIBOSYLTRANSFERASE"/>
    <property type="match status" value="1"/>
</dbReference>
<dbReference type="Pfam" id="PF01702">
    <property type="entry name" value="TGT"/>
    <property type="match status" value="1"/>
</dbReference>
<evidence type="ECO:0000256" key="3">
    <source>
        <dbReference type="ARBA" id="ARBA00022694"/>
    </source>
</evidence>
<dbReference type="AlphaFoldDB" id="A0A381QCP4"/>
<reference evidence="5" key="1">
    <citation type="submission" date="2018-05" db="EMBL/GenBank/DDBJ databases">
        <authorList>
            <person name="Lanie J.A."/>
            <person name="Ng W.-L."/>
            <person name="Kazmierczak K.M."/>
            <person name="Andrzejewski T.M."/>
            <person name="Davidsen T.M."/>
            <person name="Wayne K.J."/>
            <person name="Tettelin H."/>
            <person name="Glass J.I."/>
            <person name="Rusch D."/>
            <person name="Podicherti R."/>
            <person name="Tsui H.-C.T."/>
            <person name="Winkler M.E."/>
        </authorList>
    </citation>
    <scope>NUCLEOTIDE SEQUENCE</scope>
</reference>
<dbReference type="HAMAP" id="MF_00168">
    <property type="entry name" value="Q_tRNA_Tgt"/>
    <property type="match status" value="1"/>
</dbReference>
<dbReference type="NCBIfam" id="TIGR00430">
    <property type="entry name" value="Q_tRNA_tgt"/>
    <property type="match status" value="1"/>
</dbReference>
<name>A0A381QCP4_9ZZZZ</name>
<evidence type="ECO:0000256" key="2">
    <source>
        <dbReference type="ARBA" id="ARBA00022679"/>
    </source>
</evidence>
<dbReference type="GO" id="GO:0005829">
    <property type="term" value="C:cytosol"/>
    <property type="evidence" value="ECO:0007669"/>
    <property type="project" value="TreeGrafter"/>
</dbReference>
<protein>
    <recommendedName>
        <fullName evidence="4">tRNA-guanine(15) transglycosylase-like domain-containing protein</fullName>
    </recommendedName>
</protein>
<accession>A0A381QCP4</accession>
<dbReference type="GO" id="GO:0008616">
    <property type="term" value="P:tRNA queuosine(34) biosynthetic process"/>
    <property type="evidence" value="ECO:0007669"/>
    <property type="project" value="TreeGrafter"/>
</dbReference>
<evidence type="ECO:0000313" key="5">
    <source>
        <dbReference type="EMBL" id="SUZ77066.1"/>
    </source>
</evidence>
<feature type="domain" description="tRNA-guanine(15) transglycosylase-like" evidence="4">
    <location>
        <begin position="13"/>
        <end position="371"/>
    </location>
</feature>
<dbReference type="SUPFAM" id="SSF51713">
    <property type="entry name" value="tRNA-guanine transglycosylase"/>
    <property type="match status" value="1"/>
</dbReference>
<dbReference type="InterPro" id="IPR050076">
    <property type="entry name" value="ArchSynthase1/Queuine_TRR"/>
</dbReference>
<dbReference type="InterPro" id="IPR036511">
    <property type="entry name" value="TGT-like_sf"/>
</dbReference>
<dbReference type="EMBL" id="UINC01001302">
    <property type="protein sequence ID" value="SUZ77066.1"/>
    <property type="molecule type" value="Genomic_DNA"/>
</dbReference>
<dbReference type="Gene3D" id="3.20.20.105">
    <property type="entry name" value="Queuine tRNA-ribosyltransferase-like"/>
    <property type="match status" value="1"/>
</dbReference>
<dbReference type="FunFam" id="3.20.20.105:FF:000001">
    <property type="entry name" value="Queuine tRNA-ribosyltransferase"/>
    <property type="match status" value="1"/>
</dbReference>
<organism evidence="5">
    <name type="scientific">marine metagenome</name>
    <dbReference type="NCBI Taxonomy" id="408172"/>
    <lineage>
        <taxon>unclassified sequences</taxon>
        <taxon>metagenomes</taxon>
        <taxon>ecological metagenomes</taxon>
    </lineage>
</organism>
<evidence type="ECO:0000259" key="4">
    <source>
        <dbReference type="Pfam" id="PF01702"/>
    </source>
</evidence>
<dbReference type="PANTHER" id="PTHR46499:SF1">
    <property type="entry name" value="QUEUINE TRNA-RIBOSYLTRANSFERASE"/>
    <property type="match status" value="1"/>
</dbReference>
<dbReference type="GO" id="GO:0008479">
    <property type="term" value="F:tRNA-guanosine(34) queuine transglycosylase activity"/>
    <property type="evidence" value="ECO:0007669"/>
    <property type="project" value="InterPro"/>
</dbReference>
<gene>
    <name evidence="5" type="ORF">METZ01_LOCUS29920</name>
</gene>
<dbReference type="InterPro" id="IPR002616">
    <property type="entry name" value="tRNA_ribo_trans-like"/>
</dbReference>
<evidence type="ECO:0000256" key="1">
    <source>
        <dbReference type="ARBA" id="ARBA00022676"/>
    </source>
</evidence>
<sequence>MKFAIHQTDPNTAARTGILETDHGSIKTPVFMPVGTVGAVKTMAPHELEGVGSQIILGNTYHLYLRPGTNIIHKAGGLHKFSTWSRPILTDSGGFQVFSLARLNKITDDGVEFQSHLDGSRHMFTPEFSMKIQRNLGADIIMAFDECPPGDADDKTIRDAVDRTTRWMKRCTEWLKENPIFYDYEQTVFPIIQGTVNHELRAKSAEELIPFSTCGMAIGGLAVGEEKNAMFDTVEFCDTVLPKDQPRYLMGVGKPSDLVQAVRCGVDMFDCVMPTRNGRNGHIFTSEGVINIKNEKHKKDLSSVDPNSSHTWGRTFSKSYLRHLFNINEVLGLRIASTLNLSYYLDLMSAVREKIADGNFDSWSKSLLSDMKNMKGM</sequence>